<dbReference type="FunFam" id="2.30.30.1040:FF:000001">
    <property type="entry name" value="Auxin response factor"/>
    <property type="match status" value="1"/>
</dbReference>
<reference evidence="12" key="1">
    <citation type="journal article" date="2021" name="Nat. Commun.">
        <title>Genomic analyses provide insights into spinach domestication and the genetic basis of agronomic traits.</title>
        <authorList>
            <person name="Cai X."/>
            <person name="Sun X."/>
            <person name="Xu C."/>
            <person name="Sun H."/>
            <person name="Wang X."/>
            <person name="Ge C."/>
            <person name="Zhang Z."/>
            <person name="Wang Q."/>
            <person name="Fei Z."/>
            <person name="Jiao C."/>
            <person name="Wang Q."/>
        </authorList>
    </citation>
    <scope>NUCLEOTIDE SEQUENCE [LARGE SCALE GENOMIC DNA]</scope>
    <source>
        <strain evidence="12">cv. Varoflay</strain>
    </source>
</reference>
<dbReference type="Proteomes" id="UP000813463">
    <property type="component" value="Chromosome 2"/>
</dbReference>
<keyword evidence="3 8" id="KW-0805">Transcription regulation</keyword>
<keyword evidence="5 8" id="KW-0804">Transcription</keyword>
<dbReference type="InterPro" id="IPR015300">
    <property type="entry name" value="DNA-bd_pseudobarrel_sf"/>
</dbReference>
<sequence>MAERRNNEAFAGMGGEALYTELWRACAGPLVDVPQIGERVFYFPQGHMEQLQATTNEESDEQIPRFNLPSKILCQVLDIVLKAEPETDEVYAQITLVPEKDQDVELKSSDSSLVDPPRPKVQSFVKILTASDTSTHGGFSVLRKHANECLPPLDMSQPTPTQELVATDLHGYEWHFKHIFRGQPRRHLLTTGWSTFVTSKRLAAGDAFVFLRGDNGDLRVGVRRLVRQQSPMPPSVISSQSMHLGVLATARHAVNTCSMFTVYYKPRSSQFIVGVNKYLEAVNHKFSIGMRFNMKFEGEDTPERRFTGTIVGVEDVSAQWSGSKWRSLKVQWDEAAAFHRPDKVSPWEIDPFAASIPVNPTPPPTQKTKRSRPSDLPITDITGGSAASNFWYGSAHTNDFSSPRNQRDNIWTPTYGGNSLRFDKKDDSKASSVQSCSTPSTYPYLAPSRLGADNSVQVNNGGKSPGSCRLFGIELRNSSYIAPTLEKVTVCPENLSNGAKVTDDTSAGKADEVQNTQVAEPLKELNEAISDASQKETPTKQLSQSSTRSRTKVQMQGVAVGRAVDLTMLEGYDELICELEKMFDIKGELQTRNKWAVVFTDDEGDMMLVGDDPWEEFCNMVRKILIYSSEEVKNMSSKSRLCSPSAEEGTVLSLGTEQKSEAHD</sequence>
<evidence type="ECO:0000313" key="12">
    <source>
        <dbReference type="Proteomes" id="UP000813463"/>
    </source>
</evidence>
<proteinExistence type="inferred from homology"/>
<dbReference type="GO" id="GO:0000976">
    <property type="term" value="F:transcription cis-regulatory region binding"/>
    <property type="evidence" value="ECO:0000318"/>
    <property type="project" value="GO_Central"/>
</dbReference>
<dbReference type="Pfam" id="PF02309">
    <property type="entry name" value="AUX_IAA"/>
    <property type="match status" value="1"/>
</dbReference>
<evidence type="ECO:0000256" key="6">
    <source>
        <dbReference type="ARBA" id="ARBA00023242"/>
    </source>
</evidence>
<keyword evidence="7 8" id="KW-0927">Auxin signaling pathway</keyword>
<dbReference type="GeneID" id="110786421"/>
<dbReference type="Pfam" id="PF06507">
    <property type="entry name" value="ARF_AD"/>
    <property type="match status" value="1"/>
</dbReference>
<feature type="domain" description="PB1" evidence="11">
    <location>
        <begin position="548"/>
        <end position="640"/>
    </location>
</feature>
<evidence type="ECO:0000256" key="3">
    <source>
        <dbReference type="ARBA" id="ARBA00023015"/>
    </source>
</evidence>
<evidence type="ECO:0000313" key="13">
    <source>
        <dbReference type="RefSeq" id="XP_021846673.1"/>
    </source>
</evidence>
<gene>
    <name evidence="13" type="primary">LOC110786421</name>
</gene>
<reference evidence="13" key="2">
    <citation type="submission" date="2025-08" db="UniProtKB">
        <authorList>
            <consortium name="RefSeq"/>
        </authorList>
    </citation>
    <scope>IDENTIFICATION</scope>
    <source>
        <tissue evidence="13">Leaf</tissue>
    </source>
</reference>
<dbReference type="AlphaFoldDB" id="A0A9R0ICD2"/>
<evidence type="ECO:0000256" key="1">
    <source>
        <dbReference type="ARBA" id="ARBA00004123"/>
    </source>
</evidence>
<dbReference type="Pfam" id="PF02362">
    <property type="entry name" value="B3"/>
    <property type="match status" value="1"/>
</dbReference>
<evidence type="ECO:0000259" key="10">
    <source>
        <dbReference type="PROSITE" id="PS50863"/>
    </source>
</evidence>
<evidence type="ECO:0000256" key="8">
    <source>
        <dbReference type="RuleBase" id="RU004561"/>
    </source>
</evidence>
<dbReference type="RefSeq" id="XP_021846673.1">
    <property type="nucleotide sequence ID" value="XM_021990981.2"/>
</dbReference>
<dbReference type="PROSITE" id="PS51745">
    <property type="entry name" value="PB1"/>
    <property type="match status" value="1"/>
</dbReference>
<dbReference type="KEGG" id="soe:110786421"/>
<comment type="subunit">
    <text evidence="8">Homodimers and heterodimers.</text>
</comment>
<evidence type="ECO:0000259" key="11">
    <source>
        <dbReference type="PROSITE" id="PS51745"/>
    </source>
</evidence>
<evidence type="ECO:0000256" key="2">
    <source>
        <dbReference type="ARBA" id="ARBA00007853"/>
    </source>
</evidence>
<name>A0A9R0ICD2_SPIOL</name>
<dbReference type="Gene3D" id="3.10.20.90">
    <property type="entry name" value="Phosphatidylinositol 3-kinase Catalytic Subunit, Chain A, domain 1"/>
    <property type="match status" value="1"/>
</dbReference>
<dbReference type="OrthoDB" id="1050118at2759"/>
<dbReference type="InterPro" id="IPR010525">
    <property type="entry name" value="ARF_dom"/>
</dbReference>
<feature type="region of interest" description="Disordered" evidence="9">
    <location>
        <begin position="354"/>
        <end position="378"/>
    </location>
</feature>
<dbReference type="GO" id="GO:0006355">
    <property type="term" value="P:regulation of DNA-templated transcription"/>
    <property type="evidence" value="ECO:0000318"/>
    <property type="project" value="GO_Central"/>
</dbReference>
<dbReference type="InterPro" id="IPR044835">
    <property type="entry name" value="ARF_plant"/>
</dbReference>
<dbReference type="SUPFAM" id="SSF54277">
    <property type="entry name" value="CAD &amp; PB1 domains"/>
    <property type="match status" value="1"/>
</dbReference>
<protein>
    <recommendedName>
        <fullName evidence="8">Auxin response factor</fullName>
    </recommendedName>
</protein>
<keyword evidence="12" id="KW-1185">Reference proteome</keyword>
<dbReference type="Gene3D" id="2.40.330.10">
    <property type="entry name" value="DNA-binding pseudobarrel domain"/>
    <property type="match status" value="1"/>
</dbReference>
<evidence type="ECO:0000256" key="4">
    <source>
        <dbReference type="ARBA" id="ARBA00023125"/>
    </source>
</evidence>
<dbReference type="PROSITE" id="PS50863">
    <property type="entry name" value="B3"/>
    <property type="match status" value="1"/>
</dbReference>
<keyword evidence="4 8" id="KW-0238">DNA-binding</keyword>
<accession>A0A9R0ICD2</accession>
<dbReference type="Gene3D" id="2.30.30.1040">
    <property type="match status" value="1"/>
</dbReference>
<feature type="compositionally biased region" description="Polar residues" evidence="9">
    <location>
        <begin position="539"/>
        <end position="550"/>
    </location>
</feature>
<dbReference type="CDD" id="cd10017">
    <property type="entry name" value="B3_DNA"/>
    <property type="match status" value="1"/>
</dbReference>
<dbReference type="GO" id="GO:0009734">
    <property type="term" value="P:auxin-activated signaling pathway"/>
    <property type="evidence" value="ECO:0007669"/>
    <property type="project" value="UniProtKB-KW"/>
</dbReference>
<dbReference type="PANTHER" id="PTHR31384:SF1">
    <property type="entry name" value="AUXIN RESPONSE FACTOR 9"/>
    <property type="match status" value="1"/>
</dbReference>
<dbReference type="InterPro" id="IPR033389">
    <property type="entry name" value="AUX/IAA_dom"/>
</dbReference>
<dbReference type="InterPro" id="IPR053793">
    <property type="entry name" value="PB1-like"/>
</dbReference>
<comment type="function">
    <text evidence="8">Auxin response factors (ARFs) are transcriptional factors that bind specifically to the DNA sequence 5'-TGTCTC-3' found in the auxin-responsive promoter elements (AuxREs).</text>
</comment>
<dbReference type="FunFam" id="2.40.330.10:FF:000001">
    <property type="entry name" value="Auxin response factor"/>
    <property type="match status" value="1"/>
</dbReference>
<comment type="subcellular location">
    <subcellularLocation>
        <location evidence="1 8">Nucleus</location>
    </subcellularLocation>
</comment>
<comment type="similarity">
    <text evidence="2 8">Belongs to the ARF family.</text>
</comment>
<evidence type="ECO:0000256" key="7">
    <source>
        <dbReference type="ARBA" id="ARBA00023294"/>
    </source>
</evidence>
<dbReference type="SUPFAM" id="SSF101936">
    <property type="entry name" value="DNA-binding pseudobarrel domain"/>
    <property type="match status" value="1"/>
</dbReference>
<dbReference type="SMART" id="SM01019">
    <property type="entry name" value="B3"/>
    <property type="match status" value="1"/>
</dbReference>
<dbReference type="GO" id="GO:0005634">
    <property type="term" value="C:nucleus"/>
    <property type="evidence" value="ECO:0000318"/>
    <property type="project" value="GO_Central"/>
</dbReference>
<dbReference type="InterPro" id="IPR003340">
    <property type="entry name" value="B3_DNA-bd"/>
</dbReference>
<feature type="region of interest" description="Disordered" evidence="9">
    <location>
        <begin position="529"/>
        <end position="550"/>
    </location>
</feature>
<dbReference type="PANTHER" id="PTHR31384">
    <property type="entry name" value="AUXIN RESPONSE FACTOR 4-RELATED"/>
    <property type="match status" value="1"/>
</dbReference>
<feature type="region of interest" description="Disordered" evidence="9">
    <location>
        <begin position="635"/>
        <end position="664"/>
    </location>
</feature>
<keyword evidence="6 8" id="KW-0539">Nucleus</keyword>
<evidence type="ECO:0000256" key="5">
    <source>
        <dbReference type="ARBA" id="ARBA00023163"/>
    </source>
</evidence>
<feature type="domain" description="TF-B3" evidence="10">
    <location>
        <begin position="124"/>
        <end position="226"/>
    </location>
</feature>
<organism evidence="12 13">
    <name type="scientific">Spinacia oleracea</name>
    <name type="common">Spinach</name>
    <dbReference type="NCBI Taxonomy" id="3562"/>
    <lineage>
        <taxon>Eukaryota</taxon>
        <taxon>Viridiplantae</taxon>
        <taxon>Streptophyta</taxon>
        <taxon>Embryophyta</taxon>
        <taxon>Tracheophyta</taxon>
        <taxon>Spermatophyta</taxon>
        <taxon>Magnoliopsida</taxon>
        <taxon>eudicotyledons</taxon>
        <taxon>Gunneridae</taxon>
        <taxon>Pentapetalae</taxon>
        <taxon>Caryophyllales</taxon>
        <taxon>Chenopodiaceae</taxon>
        <taxon>Chenopodioideae</taxon>
        <taxon>Anserineae</taxon>
        <taxon>Spinacia</taxon>
    </lineage>
</organism>
<dbReference type="FunFam" id="3.10.20.90:FF:000047">
    <property type="entry name" value="Auxin response factor"/>
    <property type="match status" value="1"/>
</dbReference>
<evidence type="ECO:0000256" key="9">
    <source>
        <dbReference type="SAM" id="MobiDB-lite"/>
    </source>
</evidence>